<dbReference type="EMBL" id="DYXM01000029">
    <property type="protein sequence ID" value="HJE89675.1"/>
    <property type="molecule type" value="Genomic_DNA"/>
</dbReference>
<comment type="caution">
    <text evidence="4">The sequence shown here is derived from an EMBL/GenBank/DDBJ whole genome shotgun (WGS) entry which is preliminary data.</text>
</comment>
<dbReference type="CDD" id="cd01048">
    <property type="entry name" value="Ferritin_like_AB2"/>
    <property type="match status" value="1"/>
</dbReference>
<sequence>MTTSSRPNRNRAARTLSAGAAALIVAATLGACAADGTTDAEDPTGTSATTATTTDTATTNNNGQPGNGADAGEEASESEAAPGDVDQQTPNDISYSFEEERMARDLYTALDEAWGTRQFAQIAEAEQRHMDALTGQMDRLGMMRAAVVPEPGVYTIDEIQALYDGWLGRGLTSEREALVVGIELEKRDIADLEDIIARTEDPELVETYEYLLSGARNHLEAFQTGLESLDGRGGGRGGGDAPGRN</sequence>
<reference evidence="4" key="1">
    <citation type="journal article" date="2021" name="PeerJ">
        <title>Extensive microbial diversity within the chicken gut microbiome revealed by metagenomics and culture.</title>
        <authorList>
            <person name="Gilroy R."/>
            <person name="Ravi A."/>
            <person name="Getino M."/>
            <person name="Pursley I."/>
            <person name="Horton D.L."/>
            <person name="Alikhan N.F."/>
            <person name="Baker D."/>
            <person name="Gharbi K."/>
            <person name="Hall N."/>
            <person name="Watson M."/>
            <person name="Adriaenssens E.M."/>
            <person name="Foster-Nyarko E."/>
            <person name="Jarju S."/>
            <person name="Secka A."/>
            <person name="Antonio M."/>
            <person name="Oren A."/>
            <person name="Chaudhuri R.R."/>
            <person name="La Ragione R."/>
            <person name="Hildebrand F."/>
            <person name="Pallen M.J."/>
        </authorList>
    </citation>
    <scope>NUCLEOTIDE SEQUENCE</scope>
    <source>
        <strain evidence="4">ChiGjej1B1-18357</strain>
    </source>
</reference>
<feature type="domain" description="DUF2202" evidence="3">
    <location>
        <begin position="95"/>
        <end position="228"/>
    </location>
</feature>
<proteinExistence type="predicted"/>
<evidence type="ECO:0000313" key="5">
    <source>
        <dbReference type="Proteomes" id="UP000776650"/>
    </source>
</evidence>
<dbReference type="InterPro" id="IPR012347">
    <property type="entry name" value="Ferritin-like"/>
</dbReference>
<evidence type="ECO:0000256" key="1">
    <source>
        <dbReference type="SAM" id="MobiDB-lite"/>
    </source>
</evidence>
<feature type="region of interest" description="Disordered" evidence="1">
    <location>
        <begin position="226"/>
        <end position="245"/>
    </location>
</feature>
<gene>
    <name evidence="4" type="ORF">K8V11_01525</name>
</gene>
<name>A0A921JWX1_9ACTN</name>
<evidence type="ECO:0000256" key="2">
    <source>
        <dbReference type="SAM" id="SignalP"/>
    </source>
</evidence>
<feature type="signal peptide" evidence="2">
    <location>
        <begin position="1"/>
        <end position="33"/>
    </location>
</feature>
<reference evidence="4" key="2">
    <citation type="submission" date="2021-09" db="EMBL/GenBank/DDBJ databases">
        <authorList>
            <person name="Gilroy R."/>
        </authorList>
    </citation>
    <scope>NUCLEOTIDE SEQUENCE</scope>
    <source>
        <strain evidence="4">ChiGjej1B1-18357</strain>
    </source>
</reference>
<dbReference type="Gene3D" id="1.20.1260.10">
    <property type="match status" value="1"/>
</dbReference>
<feature type="compositionally biased region" description="Gly residues" evidence="1">
    <location>
        <begin position="231"/>
        <end position="245"/>
    </location>
</feature>
<accession>A0A921JWX1</accession>
<organism evidence="4 5">
    <name type="scientific">Dietzia timorensis</name>
    <dbReference type="NCBI Taxonomy" id="499555"/>
    <lineage>
        <taxon>Bacteria</taxon>
        <taxon>Bacillati</taxon>
        <taxon>Actinomycetota</taxon>
        <taxon>Actinomycetes</taxon>
        <taxon>Mycobacteriales</taxon>
        <taxon>Dietziaceae</taxon>
        <taxon>Dietzia</taxon>
    </lineage>
</organism>
<dbReference type="PROSITE" id="PS51257">
    <property type="entry name" value="PROKAR_LIPOPROTEIN"/>
    <property type="match status" value="1"/>
</dbReference>
<feature type="region of interest" description="Disordered" evidence="1">
    <location>
        <begin position="35"/>
        <end position="91"/>
    </location>
</feature>
<feature type="chain" id="PRO_5037894685" evidence="2">
    <location>
        <begin position="34"/>
        <end position="245"/>
    </location>
</feature>
<dbReference type="AlphaFoldDB" id="A0A921JWX1"/>
<feature type="compositionally biased region" description="Low complexity" evidence="1">
    <location>
        <begin position="44"/>
        <end position="70"/>
    </location>
</feature>
<dbReference type="Pfam" id="PF09968">
    <property type="entry name" value="DUF2202"/>
    <property type="match status" value="1"/>
</dbReference>
<keyword evidence="2" id="KW-0732">Signal</keyword>
<evidence type="ECO:0000313" key="4">
    <source>
        <dbReference type="EMBL" id="HJE89675.1"/>
    </source>
</evidence>
<protein>
    <submittedName>
        <fullName evidence="4">DUF2202 domain-containing protein</fullName>
    </submittedName>
</protein>
<dbReference type="Proteomes" id="UP000776650">
    <property type="component" value="Unassembled WGS sequence"/>
</dbReference>
<dbReference type="RefSeq" id="WP_278827203.1">
    <property type="nucleotide sequence ID" value="NZ_DYXM01000029.1"/>
</dbReference>
<dbReference type="InterPro" id="IPR019243">
    <property type="entry name" value="DUF2202"/>
</dbReference>
<dbReference type="SUPFAM" id="SSF47240">
    <property type="entry name" value="Ferritin-like"/>
    <property type="match status" value="1"/>
</dbReference>
<dbReference type="InterPro" id="IPR009078">
    <property type="entry name" value="Ferritin-like_SF"/>
</dbReference>
<evidence type="ECO:0000259" key="3">
    <source>
        <dbReference type="Pfam" id="PF09968"/>
    </source>
</evidence>